<gene>
    <name evidence="1" type="ORF">SDC9_206446</name>
</gene>
<dbReference type="InterPro" id="IPR027558">
    <property type="entry name" value="Pre_pil_HX9DG_C"/>
</dbReference>
<organism evidence="1">
    <name type="scientific">bioreactor metagenome</name>
    <dbReference type="NCBI Taxonomy" id="1076179"/>
    <lineage>
        <taxon>unclassified sequences</taxon>
        <taxon>metagenomes</taxon>
        <taxon>ecological metagenomes</taxon>
    </lineage>
</organism>
<proteinExistence type="predicted"/>
<evidence type="ECO:0000313" key="1">
    <source>
        <dbReference type="EMBL" id="MPN58733.1"/>
    </source>
</evidence>
<protein>
    <submittedName>
        <fullName evidence="1">Uncharacterized protein</fullName>
    </submittedName>
</protein>
<name>A0A645JGM3_9ZZZZ</name>
<reference evidence="1" key="1">
    <citation type="submission" date="2019-08" db="EMBL/GenBank/DDBJ databases">
        <authorList>
            <person name="Kucharzyk K."/>
            <person name="Murdoch R.W."/>
            <person name="Higgins S."/>
            <person name="Loffler F."/>
        </authorList>
    </citation>
    <scope>NUCLEOTIDE SEQUENCE</scope>
</reference>
<dbReference type="EMBL" id="VSSQ01131846">
    <property type="protein sequence ID" value="MPN58733.1"/>
    <property type="molecule type" value="Genomic_DNA"/>
</dbReference>
<dbReference type="AlphaFoldDB" id="A0A645JGM3"/>
<accession>A0A645JGM3</accession>
<sequence>MFHCPSQISGADGNGSGENKKYPVSYGMNPFGYTAGWSTVNSRKMNWIRHPSEAMLAMDAGHLWLEYWTLRDMLTTNSRPAPTPFLPNNGDVHNGGANVLYVDGHIGYAKYSRLFNDQPTATIWATRFWSCNPTHNAM</sequence>
<dbReference type="NCBIfam" id="TIGR04294">
    <property type="entry name" value="pre_pil_HX9DG"/>
    <property type="match status" value="1"/>
</dbReference>
<comment type="caution">
    <text evidence="1">The sequence shown here is derived from an EMBL/GenBank/DDBJ whole genome shotgun (WGS) entry which is preliminary data.</text>
</comment>